<keyword evidence="2" id="KW-1185">Reference proteome</keyword>
<name>A0A3M7QEF8_BRAPC</name>
<dbReference type="EMBL" id="REGN01006480">
    <property type="protein sequence ID" value="RNA09338.1"/>
    <property type="molecule type" value="Genomic_DNA"/>
</dbReference>
<protein>
    <submittedName>
        <fullName evidence="1">Uncharacterized protein</fullName>
    </submittedName>
</protein>
<comment type="caution">
    <text evidence="1">The sequence shown here is derived from an EMBL/GenBank/DDBJ whole genome shotgun (WGS) entry which is preliminary data.</text>
</comment>
<reference evidence="1 2" key="1">
    <citation type="journal article" date="2018" name="Sci. Rep.">
        <title>Genomic signatures of local adaptation to the degree of environmental predictability in rotifers.</title>
        <authorList>
            <person name="Franch-Gras L."/>
            <person name="Hahn C."/>
            <person name="Garcia-Roger E.M."/>
            <person name="Carmona M.J."/>
            <person name="Serra M."/>
            <person name="Gomez A."/>
        </authorList>
    </citation>
    <scope>NUCLEOTIDE SEQUENCE [LARGE SCALE GENOMIC DNA]</scope>
    <source>
        <strain evidence="1">HYR1</strain>
    </source>
</reference>
<sequence length="69" mass="8222">MIRIEKHLLIQMALAKILIFKQKINAIYQSRDGTENVHLDKKSRDLIKNISCKYNEKQIKLCKQISYFI</sequence>
<accession>A0A3M7QEF8</accession>
<organism evidence="1 2">
    <name type="scientific">Brachionus plicatilis</name>
    <name type="common">Marine rotifer</name>
    <name type="synonym">Brachionus muelleri</name>
    <dbReference type="NCBI Taxonomy" id="10195"/>
    <lineage>
        <taxon>Eukaryota</taxon>
        <taxon>Metazoa</taxon>
        <taxon>Spiralia</taxon>
        <taxon>Gnathifera</taxon>
        <taxon>Rotifera</taxon>
        <taxon>Eurotatoria</taxon>
        <taxon>Monogononta</taxon>
        <taxon>Pseudotrocha</taxon>
        <taxon>Ploima</taxon>
        <taxon>Brachionidae</taxon>
        <taxon>Brachionus</taxon>
    </lineage>
</organism>
<proteinExistence type="predicted"/>
<dbReference type="Proteomes" id="UP000276133">
    <property type="component" value="Unassembled WGS sequence"/>
</dbReference>
<dbReference type="AlphaFoldDB" id="A0A3M7QEF8"/>
<gene>
    <name evidence="1" type="ORF">BpHYR1_051001</name>
</gene>
<evidence type="ECO:0000313" key="2">
    <source>
        <dbReference type="Proteomes" id="UP000276133"/>
    </source>
</evidence>
<evidence type="ECO:0000313" key="1">
    <source>
        <dbReference type="EMBL" id="RNA09338.1"/>
    </source>
</evidence>